<keyword evidence="2" id="KW-1185">Reference proteome</keyword>
<dbReference type="STRING" id="1548.CSCA_4426"/>
<name>A0A0E3GS69_CLOSL</name>
<dbReference type="Proteomes" id="UP000033115">
    <property type="component" value="Chromosome"/>
</dbReference>
<evidence type="ECO:0008006" key="3">
    <source>
        <dbReference type="Google" id="ProtNLM"/>
    </source>
</evidence>
<dbReference type="RefSeq" id="WP_029159411.1">
    <property type="nucleotide sequence ID" value="NZ_CP009933.1"/>
</dbReference>
<dbReference type="AlphaFoldDB" id="A0A0E3GS69"/>
<dbReference type="HOGENOM" id="CLU_2034027_0_0_9"/>
<dbReference type="SUPFAM" id="SSF140453">
    <property type="entry name" value="EsxAB dimer-like"/>
    <property type="match status" value="1"/>
</dbReference>
<evidence type="ECO:0000313" key="1">
    <source>
        <dbReference type="EMBL" id="AKA71551.1"/>
    </source>
</evidence>
<dbReference type="InterPro" id="IPR036689">
    <property type="entry name" value="ESAT-6-like_sf"/>
</dbReference>
<accession>A0A0E3GS69</accession>
<evidence type="ECO:0000313" key="2">
    <source>
        <dbReference type="Proteomes" id="UP000033115"/>
    </source>
</evidence>
<dbReference type="EMBL" id="CP009933">
    <property type="protein sequence ID" value="AKA71551.1"/>
    <property type="molecule type" value="Genomic_DNA"/>
</dbReference>
<proteinExistence type="predicted"/>
<dbReference type="KEGG" id="csq:CSCA_4426"/>
<dbReference type="Gene3D" id="1.10.287.1060">
    <property type="entry name" value="ESAT-6-like"/>
    <property type="match status" value="1"/>
</dbReference>
<gene>
    <name evidence="1" type="ORF">CSCA_4426</name>
</gene>
<reference evidence="1 2" key="1">
    <citation type="journal article" date="2015" name="J. Biotechnol.">
        <title>Complete genome sequence of a malodorant-producing acetogen, Clostridium scatologenes ATCC 25775(T).</title>
        <authorList>
            <person name="Zhu Z."/>
            <person name="Guo T."/>
            <person name="Zheng H."/>
            <person name="Song T."/>
            <person name="Ouyang P."/>
            <person name="Xie J."/>
        </authorList>
    </citation>
    <scope>NUCLEOTIDE SEQUENCE [LARGE SCALE GENOMIC DNA]</scope>
    <source>
        <strain evidence="1 2">ATCC 25775</strain>
    </source>
</reference>
<protein>
    <recommendedName>
        <fullName evidence="3">WXG100 family type VII secretion target</fullName>
    </recommendedName>
</protein>
<sequence>MAEGKEIKLNEQIFDNAISKLTNYKSNLVATNNNFNKTNANLKGKWLGDGGTAFILSANVLKANFLKMTQELQEEINDLTSAKISMFGLDSSLAHSITEAILGPAVGGIEVAASMAAKQTK</sequence>
<organism evidence="1 2">
    <name type="scientific">Clostridium scatologenes</name>
    <dbReference type="NCBI Taxonomy" id="1548"/>
    <lineage>
        <taxon>Bacteria</taxon>
        <taxon>Bacillati</taxon>
        <taxon>Bacillota</taxon>
        <taxon>Clostridia</taxon>
        <taxon>Eubacteriales</taxon>
        <taxon>Clostridiaceae</taxon>
        <taxon>Clostridium</taxon>
    </lineage>
</organism>